<protein>
    <submittedName>
        <fullName evidence="1">Uncharacterized protein</fullName>
    </submittedName>
</protein>
<dbReference type="EMBL" id="BMAO01039194">
    <property type="protein sequence ID" value="GFR29696.1"/>
    <property type="molecule type" value="Genomic_DNA"/>
</dbReference>
<dbReference type="AlphaFoldDB" id="A0A8X6M0K7"/>
<gene>
    <name evidence="1" type="ORF">TNCT_714551</name>
</gene>
<dbReference type="Proteomes" id="UP000887116">
    <property type="component" value="Unassembled WGS sequence"/>
</dbReference>
<accession>A0A8X6M0K7</accession>
<evidence type="ECO:0000313" key="1">
    <source>
        <dbReference type="EMBL" id="GFR29696.1"/>
    </source>
</evidence>
<proteinExistence type="predicted"/>
<sequence length="78" mass="8805">MLQMGFSATFRFSVGMRVESAVCPPPSTISAILDDATDRAISSFVQIFASIRLRRKVLRCLLVHQEKEFHHFRSVPAP</sequence>
<keyword evidence="2" id="KW-1185">Reference proteome</keyword>
<evidence type="ECO:0000313" key="2">
    <source>
        <dbReference type="Proteomes" id="UP000887116"/>
    </source>
</evidence>
<organism evidence="1 2">
    <name type="scientific">Trichonephila clavata</name>
    <name type="common">Joro spider</name>
    <name type="synonym">Nephila clavata</name>
    <dbReference type="NCBI Taxonomy" id="2740835"/>
    <lineage>
        <taxon>Eukaryota</taxon>
        <taxon>Metazoa</taxon>
        <taxon>Ecdysozoa</taxon>
        <taxon>Arthropoda</taxon>
        <taxon>Chelicerata</taxon>
        <taxon>Arachnida</taxon>
        <taxon>Araneae</taxon>
        <taxon>Araneomorphae</taxon>
        <taxon>Entelegynae</taxon>
        <taxon>Araneoidea</taxon>
        <taxon>Nephilidae</taxon>
        <taxon>Trichonephila</taxon>
    </lineage>
</organism>
<name>A0A8X6M0K7_TRICU</name>
<reference evidence="1" key="1">
    <citation type="submission" date="2020-07" db="EMBL/GenBank/DDBJ databases">
        <title>Multicomponent nature underlies the extraordinary mechanical properties of spider dragline silk.</title>
        <authorList>
            <person name="Kono N."/>
            <person name="Nakamura H."/>
            <person name="Mori M."/>
            <person name="Yoshida Y."/>
            <person name="Ohtoshi R."/>
            <person name="Malay A.D."/>
            <person name="Moran D.A.P."/>
            <person name="Tomita M."/>
            <person name="Numata K."/>
            <person name="Arakawa K."/>
        </authorList>
    </citation>
    <scope>NUCLEOTIDE SEQUENCE</scope>
</reference>
<comment type="caution">
    <text evidence="1">The sequence shown here is derived from an EMBL/GenBank/DDBJ whole genome shotgun (WGS) entry which is preliminary data.</text>
</comment>